<dbReference type="AlphaFoldDB" id="A0A9P1EGK1"/>
<organism evidence="2 3">
    <name type="scientific">Cuscuta europaea</name>
    <name type="common">European dodder</name>
    <dbReference type="NCBI Taxonomy" id="41803"/>
    <lineage>
        <taxon>Eukaryota</taxon>
        <taxon>Viridiplantae</taxon>
        <taxon>Streptophyta</taxon>
        <taxon>Embryophyta</taxon>
        <taxon>Tracheophyta</taxon>
        <taxon>Spermatophyta</taxon>
        <taxon>Magnoliopsida</taxon>
        <taxon>eudicotyledons</taxon>
        <taxon>Gunneridae</taxon>
        <taxon>Pentapetalae</taxon>
        <taxon>asterids</taxon>
        <taxon>lamiids</taxon>
        <taxon>Solanales</taxon>
        <taxon>Convolvulaceae</taxon>
        <taxon>Cuscuteae</taxon>
        <taxon>Cuscuta</taxon>
        <taxon>Cuscuta subgen. Cuscuta</taxon>
    </lineage>
</organism>
<proteinExistence type="predicted"/>
<name>A0A9P1EGK1_CUSEU</name>
<feature type="region of interest" description="Disordered" evidence="1">
    <location>
        <begin position="1"/>
        <end position="20"/>
    </location>
</feature>
<evidence type="ECO:0000256" key="1">
    <source>
        <dbReference type="SAM" id="MobiDB-lite"/>
    </source>
</evidence>
<evidence type="ECO:0000313" key="2">
    <source>
        <dbReference type="EMBL" id="CAH9103794.1"/>
    </source>
</evidence>
<dbReference type="EMBL" id="CAMAPE010000045">
    <property type="protein sequence ID" value="CAH9103794.1"/>
    <property type="molecule type" value="Genomic_DNA"/>
</dbReference>
<comment type="caution">
    <text evidence="2">The sequence shown here is derived from an EMBL/GenBank/DDBJ whole genome shotgun (WGS) entry which is preliminary data.</text>
</comment>
<keyword evidence="3" id="KW-1185">Reference proteome</keyword>
<reference evidence="2" key="1">
    <citation type="submission" date="2022-07" db="EMBL/GenBank/DDBJ databases">
        <authorList>
            <person name="Macas J."/>
            <person name="Novak P."/>
            <person name="Neumann P."/>
        </authorList>
    </citation>
    <scope>NUCLEOTIDE SEQUENCE</scope>
</reference>
<accession>A0A9P1EGK1</accession>
<dbReference type="Proteomes" id="UP001152484">
    <property type="component" value="Unassembled WGS sequence"/>
</dbReference>
<gene>
    <name evidence="2" type="ORF">CEURO_LOCUS16276</name>
</gene>
<sequence length="125" mass="13465">MAKKNQTYGQPSQPRFTRSTASRFEVLNSIDEDFPALAATKMKPAILETPASAMISPAGQDISEFSSAQTYTITAGNNVVINPNAESILNEGVITAIQGGKIGSSNHSCYTRCCKTSCRTVPFWK</sequence>
<evidence type="ECO:0000313" key="3">
    <source>
        <dbReference type="Proteomes" id="UP001152484"/>
    </source>
</evidence>
<protein>
    <submittedName>
        <fullName evidence="2">Uncharacterized protein</fullName>
    </submittedName>
</protein>